<dbReference type="OrthoDB" id="3007562at2759"/>
<protein>
    <submittedName>
        <fullName evidence="1">Uncharacterized protein</fullName>
    </submittedName>
</protein>
<gene>
    <name evidence="1" type="ORF">P691DRAFT_770654</name>
</gene>
<keyword evidence="2" id="KW-1185">Reference proteome</keyword>
<reference evidence="1" key="1">
    <citation type="submission" date="2020-11" db="EMBL/GenBank/DDBJ databases">
        <authorList>
            <consortium name="DOE Joint Genome Institute"/>
            <person name="Ahrendt S."/>
            <person name="Riley R."/>
            <person name="Andreopoulos W."/>
            <person name="Labutti K."/>
            <person name="Pangilinan J."/>
            <person name="Ruiz-Duenas F.J."/>
            <person name="Barrasa J.M."/>
            <person name="Sanchez-Garcia M."/>
            <person name="Camarero S."/>
            <person name="Miyauchi S."/>
            <person name="Serrano A."/>
            <person name="Linde D."/>
            <person name="Babiker R."/>
            <person name="Drula E."/>
            <person name="Ayuso-Fernandez I."/>
            <person name="Pacheco R."/>
            <person name="Padilla G."/>
            <person name="Ferreira P."/>
            <person name="Barriuso J."/>
            <person name="Kellner H."/>
            <person name="Castanera R."/>
            <person name="Alfaro M."/>
            <person name="Ramirez L."/>
            <person name="Pisabarro A.G."/>
            <person name="Kuo A."/>
            <person name="Tritt A."/>
            <person name="Lipzen A."/>
            <person name="He G."/>
            <person name="Yan M."/>
            <person name="Ng V."/>
            <person name="Cullen D."/>
            <person name="Martin F."/>
            <person name="Rosso M.-N."/>
            <person name="Henrissat B."/>
            <person name="Hibbett D."/>
            <person name="Martinez A.T."/>
            <person name="Grigoriev I.V."/>
        </authorList>
    </citation>
    <scope>NUCLEOTIDE SEQUENCE</scope>
    <source>
        <strain evidence="1">MF-IS2</strain>
    </source>
</reference>
<organism evidence="1 2">
    <name type="scientific">Macrolepiota fuliginosa MF-IS2</name>
    <dbReference type="NCBI Taxonomy" id="1400762"/>
    <lineage>
        <taxon>Eukaryota</taxon>
        <taxon>Fungi</taxon>
        <taxon>Dikarya</taxon>
        <taxon>Basidiomycota</taxon>
        <taxon>Agaricomycotina</taxon>
        <taxon>Agaricomycetes</taxon>
        <taxon>Agaricomycetidae</taxon>
        <taxon>Agaricales</taxon>
        <taxon>Agaricineae</taxon>
        <taxon>Agaricaceae</taxon>
        <taxon>Macrolepiota</taxon>
    </lineage>
</organism>
<name>A0A9P5XPC0_9AGAR</name>
<dbReference type="Proteomes" id="UP000807342">
    <property type="component" value="Unassembled WGS sequence"/>
</dbReference>
<sequence length="212" mass="22506">MASFFAPPTSSTSALGPQLEPWHPDSKFETFGSGLDVSDLTPAGEQFDVQKVSIAFLAQHFSINPGSIVYRNGYEDDVTKHAFLGQIYDNIALANADAHVTFNKANKVASVSAAFVTITSTSVHPSSATIPYSAAIKTAEDTLHGTYVPPSTPDTSGAQDDKQFLEYLANQDSSLTLVYGVPVKNDSEGTYFQAYVDAQGGGVVAATNYVAH</sequence>
<evidence type="ECO:0000313" key="2">
    <source>
        <dbReference type="Proteomes" id="UP000807342"/>
    </source>
</evidence>
<evidence type="ECO:0000313" key="1">
    <source>
        <dbReference type="EMBL" id="KAF9454474.1"/>
    </source>
</evidence>
<comment type="caution">
    <text evidence="1">The sequence shown here is derived from an EMBL/GenBank/DDBJ whole genome shotgun (WGS) entry which is preliminary data.</text>
</comment>
<dbReference type="AlphaFoldDB" id="A0A9P5XPC0"/>
<accession>A0A9P5XPC0</accession>
<dbReference type="EMBL" id="MU151054">
    <property type="protein sequence ID" value="KAF9454474.1"/>
    <property type="molecule type" value="Genomic_DNA"/>
</dbReference>
<proteinExistence type="predicted"/>